<protein>
    <submittedName>
        <fullName evidence="1">Uncharacterized protein</fullName>
    </submittedName>
</protein>
<proteinExistence type="predicted"/>
<dbReference type="AlphaFoldDB" id="A0AAD5V6B7"/>
<evidence type="ECO:0000313" key="2">
    <source>
        <dbReference type="Proteomes" id="UP001212997"/>
    </source>
</evidence>
<comment type="caution">
    <text evidence="1">The sequence shown here is derived from an EMBL/GenBank/DDBJ whole genome shotgun (WGS) entry which is preliminary data.</text>
</comment>
<name>A0AAD5V6B7_9APHY</name>
<evidence type="ECO:0000313" key="1">
    <source>
        <dbReference type="EMBL" id="KAJ3487501.1"/>
    </source>
</evidence>
<keyword evidence="2" id="KW-1185">Reference proteome</keyword>
<dbReference type="Proteomes" id="UP001212997">
    <property type="component" value="Unassembled WGS sequence"/>
</dbReference>
<dbReference type="EMBL" id="JANAWD010000090">
    <property type="protein sequence ID" value="KAJ3487501.1"/>
    <property type="molecule type" value="Genomic_DNA"/>
</dbReference>
<sequence>MTFSWFSEYSAGAFPELLQAMNSSLVHLVVDVCYGQELAETMSLYPRKNGFLTAMQTLVFDNVNLHDLITREFTWIPSSLMQVGTPSVRLVEFRFDLSRAEQLDTIQLPIIDDVLTSTRSPGLERSLLFSGVTLRMVEMFHARLCRKSCLRLMVEVCFGYCLWKKLRRYTLRDGCIWILPAQGYGIRRGPWA</sequence>
<accession>A0AAD5V6B7</accession>
<gene>
    <name evidence="1" type="ORF">NLI96_g3499</name>
</gene>
<reference evidence="1" key="1">
    <citation type="submission" date="2022-07" db="EMBL/GenBank/DDBJ databases">
        <title>Genome Sequence of Physisporinus lineatus.</title>
        <authorList>
            <person name="Buettner E."/>
        </authorList>
    </citation>
    <scope>NUCLEOTIDE SEQUENCE</scope>
    <source>
        <strain evidence="1">VT162</strain>
    </source>
</reference>
<organism evidence="1 2">
    <name type="scientific">Meripilus lineatus</name>
    <dbReference type="NCBI Taxonomy" id="2056292"/>
    <lineage>
        <taxon>Eukaryota</taxon>
        <taxon>Fungi</taxon>
        <taxon>Dikarya</taxon>
        <taxon>Basidiomycota</taxon>
        <taxon>Agaricomycotina</taxon>
        <taxon>Agaricomycetes</taxon>
        <taxon>Polyporales</taxon>
        <taxon>Meripilaceae</taxon>
        <taxon>Meripilus</taxon>
    </lineage>
</organism>